<sequence>MKLKRGMGGSRNGRGRSERTETYKRVSKKRRRREARRECNQRNSKGTQD</sequence>
<feature type="compositionally biased region" description="Basic residues" evidence="1">
    <location>
        <begin position="25"/>
        <end position="34"/>
    </location>
</feature>
<protein>
    <submittedName>
        <fullName evidence="2">Uncharacterized protein</fullName>
    </submittedName>
</protein>
<name>A0A5C6ENU5_9BACT</name>
<evidence type="ECO:0000256" key="1">
    <source>
        <dbReference type="SAM" id="MobiDB-lite"/>
    </source>
</evidence>
<feature type="region of interest" description="Disordered" evidence="1">
    <location>
        <begin position="1"/>
        <end position="49"/>
    </location>
</feature>
<organism evidence="2 3">
    <name type="scientific">Rubripirellula reticaptiva</name>
    <dbReference type="NCBI Taxonomy" id="2528013"/>
    <lineage>
        <taxon>Bacteria</taxon>
        <taxon>Pseudomonadati</taxon>
        <taxon>Planctomycetota</taxon>
        <taxon>Planctomycetia</taxon>
        <taxon>Pirellulales</taxon>
        <taxon>Pirellulaceae</taxon>
        <taxon>Rubripirellula</taxon>
    </lineage>
</organism>
<evidence type="ECO:0000313" key="3">
    <source>
        <dbReference type="Proteomes" id="UP000317977"/>
    </source>
</evidence>
<proteinExistence type="predicted"/>
<accession>A0A5C6ENU5</accession>
<dbReference type="AlphaFoldDB" id="A0A5C6ENU5"/>
<feature type="compositionally biased region" description="Basic and acidic residues" evidence="1">
    <location>
        <begin position="15"/>
        <end position="24"/>
    </location>
</feature>
<reference evidence="2 3" key="1">
    <citation type="submission" date="2019-02" db="EMBL/GenBank/DDBJ databases">
        <title>Deep-cultivation of Planctomycetes and their phenomic and genomic characterization uncovers novel biology.</title>
        <authorList>
            <person name="Wiegand S."/>
            <person name="Jogler M."/>
            <person name="Boedeker C."/>
            <person name="Pinto D."/>
            <person name="Vollmers J."/>
            <person name="Rivas-Marin E."/>
            <person name="Kohn T."/>
            <person name="Peeters S.H."/>
            <person name="Heuer A."/>
            <person name="Rast P."/>
            <person name="Oberbeckmann S."/>
            <person name="Bunk B."/>
            <person name="Jeske O."/>
            <person name="Meyerdierks A."/>
            <person name="Storesund J.E."/>
            <person name="Kallscheuer N."/>
            <person name="Luecker S."/>
            <person name="Lage O.M."/>
            <person name="Pohl T."/>
            <person name="Merkel B.J."/>
            <person name="Hornburger P."/>
            <person name="Mueller R.-W."/>
            <person name="Bruemmer F."/>
            <person name="Labrenz M."/>
            <person name="Spormann A.M."/>
            <person name="Op Den Camp H."/>
            <person name="Overmann J."/>
            <person name="Amann R."/>
            <person name="Jetten M.S.M."/>
            <person name="Mascher T."/>
            <person name="Medema M.H."/>
            <person name="Devos D.P."/>
            <person name="Kaster A.-K."/>
            <person name="Ovreas L."/>
            <person name="Rohde M."/>
            <person name="Galperin M.Y."/>
            <person name="Jogler C."/>
        </authorList>
    </citation>
    <scope>NUCLEOTIDE SEQUENCE [LARGE SCALE GENOMIC DNA]</scope>
    <source>
        <strain evidence="2 3">Poly59</strain>
    </source>
</reference>
<comment type="caution">
    <text evidence="2">The sequence shown here is derived from an EMBL/GenBank/DDBJ whole genome shotgun (WGS) entry which is preliminary data.</text>
</comment>
<dbReference type="EMBL" id="SJPX01000004">
    <property type="protein sequence ID" value="TWU49291.1"/>
    <property type="molecule type" value="Genomic_DNA"/>
</dbReference>
<feature type="compositionally biased region" description="Gly residues" evidence="1">
    <location>
        <begin position="1"/>
        <end position="12"/>
    </location>
</feature>
<evidence type="ECO:0000313" key="2">
    <source>
        <dbReference type="EMBL" id="TWU49291.1"/>
    </source>
</evidence>
<dbReference type="Proteomes" id="UP000317977">
    <property type="component" value="Unassembled WGS sequence"/>
</dbReference>
<gene>
    <name evidence="2" type="ORF">Poly59_39050</name>
</gene>
<keyword evidence="3" id="KW-1185">Reference proteome</keyword>